<sequence>GIEGNVTELEEKRRFLENSVQNIQISKSSSDILNIYEDVKRKLQLSQLCRGDAKESLNLMPTIQDSQPRRDDLQPRTVRLVKTDNRVGITWTGGSEINLPIYILKIIPGTAAHGHGALKPGDRLLNINGVSMENKSQTYAAELLRSPAEEVILEVRYEPAALEEIRRKYKIQ</sequence>
<evidence type="ECO:0000259" key="1">
    <source>
        <dbReference type="PROSITE" id="PS50106"/>
    </source>
</evidence>
<dbReference type="InterPro" id="IPR051109">
    <property type="entry name" value="MAM_complex_regulator"/>
</dbReference>
<accession>A0AAV2S829</accession>
<protein>
    <recommendedName>
        <fullName evidence="1">PDZ domain-containing protein</fullName>
    </recommendedName>
</protein>
<keyword evidence="3" id="KW-1185">Reference proteome</keyword>
<dbReference type="PROSITE" id="PS50106">
    <property type="entry name" value="PDZ"/>
    <property type="match status" value="1"/>
</dbReference>
<dbReference type="SMART" id="SM00228">
    <property type="entry name" value="PDZ"/>
    <property type="match status" value="1"/>
</dbReference>
<dbReference type="Pfam" id="PF00595">
    <property type="entry name" value="PDZ"/>
    <property type="match status" value="1"/>
</dbReference>
<feature type="domain" description="PDZ" evidence="1">
    <location>
        <begin position="77"/>
        <end position="159"/>
    </location>
</feature>
<comment type="caution">
    <text evidence="2">The sequence shown here is derived from an EMBL/GenBank/DDBJ whole genome shotgun (WGS) entry which is preliminary data.</text>
</comment>
<evidence type="ECO:0000313" key="3">
    <source>
        <dbReference type="Proteomes" id="UP001497623"/>
    </source>
</evidence>
<dbReference type="EMBL" id="CAXKWB010052665">
    <property type="protein sequence ID" value="CAL4173215.1"/>
    <property type="molecule type" value="Genomic_DNA"/>
</dbReference>
<dbReference type="Proteomes" id="UP001497623">
    <property type="component" value="Unassembled WGS sequence"/>
</dbReference>
<name>A0AAV2S829_MEGNR</name>
<proteinExistence type="predicted"/>
<dbReference type="PANTHER" id="PTHR14063">
    <property type="entry name" value="PROTEIN LIN-7 HOMOLOG"/>
    <property type="match status" value="1"/>
</dbReference>
<feature type="non-terminal residue" evidence="2">
    <location>
        <position position="1"/>
    </location>
</feature>
<dbReference type="InterPro" id="IPR001478">
    <property type="entry name" value="PDZ"/>
</dbReference>
<reference evidence="2 3" key="1">
    <citation type="submission" date="2024-05" db="EMBL/GenBank/DDBJ databases">
        <authorList>
            <person name="Wallberg A."/>
        </authorList>
    </citation>
    <scope>NUCLEOTIDE SEQUENCE [LARGE SCALE GENOMIC DNA]</scope>
</reference>
<dbReference type="AlphaFoldDB" id="A0AAV2S829"/>
<evidence type="ECO:0000313" key="2">
    <source>
        <dbReference type="EMBL" id="CAL4173215.1"/>
    </source>
</evidence>
<gene>
    <name evidence="2" type="ORF">MNOR_LOCUS34370</name>
</gene>
<organism evidence="2 3">
    <name type="scientific">Meganyctiphanes norvegica</name>
    <name type="common">Northern krill</name>
    <name type="synonym">Thysanopoda norvegica</name>
    <dbReference type="NCBI Taxonomy" id="48144"/>
    <lineage>
        <taxon>Eukaryota</taxon>
        <taxon>Metazoa</taxon>
        <taxon>Ecdysozoa</taxon>
        <taxon>Arthropoda</taxon>
        <taxon>Crustacea</taxon>
        <taxon>Multicrustacea</taxon>
        <taxon>Malacostraca</taxon>
        <taxon>Eumalacostraca</taxon>
        <taxon>Eucarida</taxon>
        <taxon>Euphausiacea</taxon>
        <taxon>Euphausiidae</taxon>
        <taxon>Meganyctiphanes</taxon>
    </lineage>
</organism>
<dbReference type="Gene3D" id="2.30.42.10">
    <property type="match status" value="1"/>
</dbReference>
<dbReference type="InterPro" id="IPR036034">
    <property type="entry name" value="PDZ_sf"/>
</dbReference>
<dbReference type="SUPFAM" id="SSF50156">
    <property type="entry name" value="PDZ domain-like"/>
    <property type="match status" value="1"/>
</dbReference>